<dbReference type="PANTHER" id="PTHR30036:SF7">
    <property type="entry name" value="ABC TRANSPORTER PERIPLASMIC-BINDING PROTEIN YPHF"/>
    <property type="match status" value="1"/>
</dbReference>
<dbReference type="SUPFAM" id="SSF53822">
    <property type="entry name" value="Periplasmic binding protein-like I"/>
    <property type="match status" value="1"/>
</dbReference>
<dbReference type="GO" id="GO:0030288">
    <property type="term" value="C:outer membrane-bounded periplasmic space"/>
    <property type="evidence" value="ECO:0007669"/>
    <property type="project" value="TreeGrafter"/>
</dbReference>
<comment type="subcellular location">
    <subcellularLocation>
        <location evidence="1">Cell envelope</location>
    </subcellularLocation>
</comment>
<evidence type="ECO:0000256" key="1">
    <source>
        <dbReference type="ARBA" id="ARBA00004196"/>
    </source>
</evidence>
<evidence type="ECO:0000259" key="4">
    <source>
        <dbReference type="Pfam" id="PF13407"/>
    </source>
</evidence>
<dbReference type="Gene3D" id="3.40.50.2300">
    <property type="match status" value="2"/>
</dbReference>
<dbReference type="InterPro" id="IPR025997">
    <property type="entry name" value="SBP_2_dom"/>
</dbReference>
<dbReference type="Proteomes" id="UP000653674">
    <property type="component" value="Unassembled WGS sequence"/>
</dbReference>
<dbReference type="AlphaFoldDB" id="A0A8J3LTU5"/>
<comment type="similarity">
    <text evidence="2">Belongs to the bacterial solute-binding protein 2 family.</text>
</comment>
<feature type="chain" id="PRO_5035249193" evidence="3">
    <location>
        <begin position="25"/>
        <end position="385"/>
    </location>
</feature>
<dbReference type="GO" id="GO:0030246">
    <property type="term" value="F:carbohydrate binding"/>
    <property type="evidence" value="ECO:0007669"/>
    <property type="project" value="TreeGrafter"/>
</dbReference>
<accession>A0A8J3LTU5</accession>
<dbReference type="InterPro" id="IPR028082">
    <property type="entry name" value="Peripla_BP_I"/>
</dbReference>
<keyword evidence="6" id="KW-1185">Reference proteome</keyword>
<proteinExistence type="inferred from homology"/>
<protein>
    <submittedName>
        <fullName evidence="5">Sugar ABC transporter substrate-binding protein</fullName>
    </submittedName>
</protein>
<name>A0A8J3LTU5_9ACTN</name>
<evidence type="ECO:0000313" key="5">
    <source>
        <dbReference type="EMBL" id="GIG76438.1"/>
    </source>
</evidence>
<feature type="signal peptide" evidence="3">
    <location>
        <begin position="1"/>
        <end position="24"/>
    </location>
</feature>
<sequence length="385" mass="40082">MARRNAKAALRVLPVAVAAGLALAACGGGSTASDSSGGSTDAAYLADVKAQVEKYTAHTTKWDGPTSGPQAAKGKTIVYVSADQRNGGAFGVSKGVEEAAKALGWNVRVLDGQGTAAGAGSALDQAIALKPDGIVLGTVDTVQAKTQIDRANAAGITVVGWHSAPDPGPVASPKLFANITTKAEDVGKATALMAIHDSNGKAGAVLFTDSVYAIAIKKSDAMRDTLKQCGGCTVLETQDTPLSDTAARMQPLTSNLISKHGTKWTYGLGINDLYFDYSLAAARSAGKQPSGPLKFISAGDGSESAFQRIRNGQFQIGTVAEPLNLQGWECVDELNRAFGGQQWSGYTPGVHLVTKENIKFDGGPDNRYDPDNGYRDQYKKIWGVS</sequence>
<feature type="domain" description="Periplasmic binding protein" evidence="4">
    <location>
        <begin position="92"/>
        <end position="341"/>
    </location>
</feature>
<comment type="caution">
    <text evidence="5">The sequence shown here is derived from an EMBL/GenBank/DDBJ whole genome shotgun (WGS) entry which is preliminary data.</text>
</comment>
<dbReference type="PANTHER" id="PTHR30036">
    <property type="entry name" value="D-XYLOSE-BINDING PERIPLASMIC PROTEIN"/>
    <property type="match status" value="1"/>
</dbReference>
<evidence type="ECO:0000256" key="3">
    <source>
        <dbReference type="SAM" id="SignalP"/>
    </source>
</evidence>
<dbReference type="InterPro" id="IPR050555">
    <property type="entry name" value="Bact_Solute-Bind_Prot2"/>
</dbReference>
<dbReference type="RefSeq" id="WP_168080048.1">
    <property type="nucleotide sequence ID" value="NZ_BAAAQJ010000033.1"/>
</dbReference>
<keyword evidence="3" id="KW-0732">Signal</keyword>
<gene>
    <name evidence="5" type="ORF">Pfl04_48420</name>
</gene>
<organism evidence="5 6">
    <name type="scientific">Planosporangium flavigriseum</name>
    <dbReference type="NCBI Taxonomy" id="373681"/>
    <lineage>
        <taxon>Bacteria</taxon>
        <taxon>Bacillati</taxon>
        <taxon>Actinomycetota</taxon>
        <taxon>Actinomycetes</taxon>
        <taxon>Micromonosporales</taxon>
        <taxon>Micromonosporaceae</taxon>
        <taxon>Planosporangium</taxon>
    </lineage>
</organism>
<dbReference type="PROSITE" id="PS51257">
    <property type="entry name" value="PROKAR_LIPOPROTEIN"/>
    <property type="match status" value="1"/>
</dbReference>
<dbReference type="Pfam" id="PF13407">
    <property type="entry name" value="Peripla_BP_4"/>
    <property type="match status" value="1"/>
</dbReference>
<dbReference type="EMBL" id="BONU01000055">
    <property type="protein sequence ID" value="GIG76438.1"/>
    <property type="molecule type" value="Genomic_DNA"/>
</dbReference>
<evidence type="ECO:0000313" key="6">
    <source>
        <dbReference type="Proteomes" id="UP000653674"/>
    </source>
</evidence>
<reference evidence="5" key="1">
    <citation type="submission" date="2021-01" db="EMBL/GenBank/DDBJ databases">
        <title>Whole genome shotgun sequence of Planosporangium flavigriseum NBRC 105377.</title>
        <authorList>
            <person name="Komaki H."/>
            <person name="Tamura T."/>
        </authorList>
    </citation>
    <scope>NUCLEOTIDE SEQUENCE</scope>
    <source>
        <strain evidence="5">NBRC 105377</strain>
    </source>
</reference>
<evidence type="ECO:0000256" key="2">
    <source>
        <dbReference type="ARBA" id="ARBA00007639"/>
    </source>
</evidence>